<evidence type="ECO:0000256" key="4">
    <source>
        <dbReference type="ARBA" id="ARBA00022630"/>
    </source>
</evidence>
<keyword evidence="4 7" id="KW-0285">Flavoprotein</keyword>
<dbReference type="SUPFAM" id="SSF48173">
    <property type="entry name" value="Cryptochrome/photolyase FAD-binding domain"/>
    <property type="match status" value="1"/>
</dbReference>
<keyword evidence="5 7" id="KW-0274">FAD</keyword>
<feature type="domain" description="Photolyase/cryptochrome alpha/beta" evidence="8">
    <location>
        <begin position="5"/>
        <end position="134"/>
    </location>
</feature>
<evidence type="ECO:0000313" key="9">
    <source>
        <dbReference type="EMBL" id="MCX2974308.1"/>
    </source>
</evidence>
<reference evidence="9" key="1">
    <citation type="submission" date="2019-02" db="EMBL/GenBank/DDBJ databases">
        <authorList>
            <person name="Li S.-H."/>
        </authorList>
    </citation>
    <scope>NUCLEOTIDE SEQUENCE</scope>
    <source>
        <strain evidence="9">IMCC8485</strain>
    </source>
</reference>
<dbReference type="PROSITE" id="PS00394">
    <property type="entry name" value="DNA_PHOTOLYASES_1_1"/>
    <property type="match status" value="1"/>
</dbReference>
<dbReference type="Pfam" id="PF00875">
    <property type="entry name" value="DNA_photolyase"/>
    <property type="match status" value="1"/>
</dbReference>
<dbReference type="InterPro" id="IPR006050">
    <property type="entry name" value="DNA_photolyase_N"/>
</dbReference>
<protein>
    <submittedName>
        <fullName evidence="9">Deoxyribodipyrimidine photo-lyase</fullName>
    </submittedName>
</protein>
<evidence type="ECO:0000256" key="5">
    <source>
        <dbReference type="ARBA" id="ARBA00022827"/>
    </source>
</evidence>
<dbReference type="PANTHER" id="PTHR11455:SF9">
    <property type="entry name" value="CRYPTOCHROME CIRCADIAN CLOCK 5 ISOFORM X1"/>
    <property type="match status" value="1"/>
</dbReference>
<dbReference type="Gene3D" id="3.40.50.620">
    <property type="entry name" value="HUPs"/>
    <property type="match status" value="1"/>
</dbReference>
<organism evidence="9 10">
    <name type="scientific">Candidatus Seongchinamella marina</name>
    <dbReference type="NCBI Taxonomy" id="2518990"/>
    <lineage>
        <taxon>Bacteria</taxon>
        <taxon>Pseudomonadati</taxon>
        <taxon>Pseudomonadota</taxon>
        <taxon>Gammaproteobacteria</taxon>
        <taxon>Cellvibrionales</taxon>
        <taxon>Halieaceae</taxon>
        <taxon>Seongchinamella</taxon>
    </lineage>
</organism>
<dbReference type="PROSITE" id="PS51645">
    <property type="entry name" value="PHR_CRY_ALPHA_BETA"/>
    <property type="match status" value="1"/>
</dbReference>
<proteinExistence type="inferred from homology"/>
<dbReference type="Pfam" id="PF03441">
    <property type="entry name" value="FAD_binding_7"/>
    <property type="match status" value="1"/>
</dbReference>
<sequence length="483" mass="54362">MSLTDPVIYWFRRDLRLTDLPGLQAALASGKPVIPCFILDDESTEEWAMGGASRWWLHHSLQALTKSVAEQGGNLLVRRGDTQAQLNALVNETGAAAVYCSELYEPDARDLEKTLGEELAKSGAAIHCLPGTLFFRPHEVRNGSGLPFKVFTPFWRHCMQRLPSMPLPQKTIFTPNSFLQHSLTGLSCEQWQLLPDSPNWAADWHNYWTPGEAGATETLKQFVTNTLADYAQGRDFPARDASSRLSAHFHWGEISPRQAWAAVNKAPGSNDKDQHKFLSELGWRDFNHHLLFHFPHIADRPFKPSFSQMPWQGSDETFKAWCEGRTGYPIVDAGMRELWQTGFMHNRVRMICASFLTKHLLLPWQWGARWFWDTLVDADLANNSGGWQWVAGCGADASPWFRIFNPMLQGKKFDGDGEYVRRWLPELAGLSDRDLQIPWEAPPLVLADAGVTLGSDYPFPIVDHKDARAAALAAYDAVSKASS</sequence>
<dbReference type="InterPro" id="IPR005101">
    <property type="entry name" value="Cryptochr/Photolyase_FAD-bd"/>
</dbReference>
<dbReference type="RefSeq" id="WP_279253095.1">
    <property type="nucleotide sequence ID" value="NZ_SHNP01000004.1"/>
</dbReference>
<dbReference type="PROSITE" id="PS00691">
    <property type="entry name" value="DNA_PHOTOLYASES_1_2"/>
    <property type="match status" value="1"/>
</dbReference>
<name>A0ABT3SWD3_9GAMM</name>
<dbReference type="Gene3D" id="1.25.40.80">
    <property type="match status" value="1"/>
</dbReference>
<dbReference type="InterPro" id="IPR018394">
    <property type="entry name" value="DNA_photolyase_1_CS_C"/>
</dbReference>
<comment type="cofactor">
    <cofactor evidence="1">
        <name>(6R)-5,10-methylene-5,6,7,8-tetrahydrofolate</name>
        <dbReference type="ChEBI" id="CHEBI:15636"/>
    </cofactor>
</comment>
<dbReference type="PRINTS" id="PR00147">
    <property type="entry name" value="DNAPHOTLYASE"/>
</dbReference>
<gene>
    <name evidence="9" type="ORF">EYC87_12010</name>
</gene>
<dbReference type="Gene3D" id="1.10.579.10">
    <property type="entry name" value="DNA Cyclobutane Dipyrimidine Photolyase, subunit A, domain 3"/>
    <property type="match status" value="1"/>
</dbReference>
<evidence type="ECO:0000256" key="7">
    <source>
        <dbReference type="RuleBase" id="RU004182"/>
    </source>
</evidence>
<comment type="caution">
    <text evidence="9">The sequence shown here is derived from an EMBL/GenBank/DDBJ whole genome shotgun (WGS) entry which is preliminary data.</text>
</comment>
<comment type="similarity">
    <text evidence="3">Belongs to the DNA photolyase class-1 family.</text>
</comment>
<evidence type="ECO:0000256" key="6">
    <source>
        <dbReference type="ARBA" id="ARBA00022991"/>
    </source>
</evidence>
<dbReference type="InterPro" id="IPR036134">
    <property type="entry name" value="Crypto/Photolyase_FAD-like_sf"/>
</dbReference>
<dbReference type="SUPFAM" id="SSF52425">
    <property type="entry name" value="Cryptochrome/photolyase, N-terminal domain"/>
    <property type="match status" value="1"/>
</dbReference>
<dbReference type="InterPro" id="IPR036155">
    <property type="entry name" value="Crypto/Photolyase_N_sf"/>
</dbReference>
<evidence type="ECO:0000256" key="3">
    <source>
        <dbReference type="ARBA" id="ARBA00005862"/>
    </source>
</evidence>
<dbReference type="PANTHER" id="PTHR11455">
    <property type="entry name" value="CRYPTOCHROME"/>
    <property type="match status" value="1"/>
</dbReference>
<keyword evidence="6 7" id="KW-0157">Chromophore</keyword>
<evidence type="ECO:0000256" key="1">
    <source>
        <dbReference type="ARBA" id="ARBA00001932"/>
    </source>
</evidence>
<evidence type="ECO:0000256" key="2">
    <source>
        <dbReference type="ARBA" id="ARBA00001974"/>
    </source>
</evidence>
<comment type="similarity">
    <text evidence="7">Belongs to the DNA photolyase family.</text>
</comment>
<comment type="cofactor">
    <cofactor evidence="2">
        <name>FAD</name>
        <dbReference type="ChEBI" id="CHEBI:57692"/>
    </cofactor>
</comment>
<accession>A0ABT3SWD3</accession>
<keyword evidence="10" id="KW-1185">Reference proteome</keyword>
<dbReference type="InterPro" id="IPR002081">
    <property type="entry name" value="Cryptochrome/DNA_photolyase_1"/>
</dbReference>
<evidence type="ECO:0000313" key="10">
    <source>
        <dbReference type="Proteomes" id="UP001143307"/>
    </source>
</evidence>
<evidence type="ECO:0000259" key="8">
    <source>
        <dbReference type="PROSITE" id="PS51645"/>
    </source>
</evidence>
<dbReference type="InterPro" id="IPR014729">
    <property type="entry name" value="Rossmann-like_a/b/a_fold"/>
</dbReference>
<dbReference type="EMBL" id="SHNP01000004">
    <property type="protein sequence ID" value="MCX2974308.1"/>
    <property type="molecule type" value="Genomic_DNA"/>
</dbReference>
<dbReference type="Proteomes" id="UP001143307">
    <property type="component" value="Unassembled WGS sequence"/>
</dbReference>